<reference evidence="2 3" key="1">
    <citation type="journal article" date="2005" name="Nature">
        <title>Initial sequence of the chimpanzee genome and comparison with the human genome.</title>
        <authorList>
            <consortium name="Chimpanzee sequencing and analysis consortium"/>
        </authorList>
    </citation>
    <scope>NUCLEOTIDE SEQUENCE [LARGE SCALE GENOMIC DNA]</scope>
</reference>
<dbReference type="InParanoid" id="H2R8Z7"/>
<evidence type="ECO:0000313" key="2">
    <source>
        <dbReference type="Ensembl" id="ENSPTRP00000052194.1"/>
    </source>
</evidence>
<keyword evidence="3" id="KW-1185">Reference proteome</keyword>
<dbReference type="eggNOG" id="ENOG502TE2V">
    <property type="taxonomic scope" value="Eukaryota"/>
</dbReference>
<accession>H2R8Z7</accession>
<evidence type="ECO:0000313" key="3">
    <source>
        <dbReference type="Proteomes" id="UP000002277"/>
    </source>
</evidence>
<name>H2R8Z7_PANTR</name>
<dbReference type="GeneTree" id="ENSGT00410000028138"/>
<dbReference type="AlphaFoldDB" id="H2R8Z7"/>
<dbReference type="OMA" id="ISPVTCM"/>
<sequence>RFGACYKQPLKPSGSEPSAEECRMTPRHAGCDVTEMQRILSQPTFTEHLLRAVCLVNGKGSLSRPQDSVLGSLARKNLRRIHRVSLVMCVRPLSPSAIISPVTCMYTSRWPEASEESQKK</sequence>
<dbReference type="PaxDb" id="9598-ENSPTRP00000052194"/>
<dbReference type="EMBL" id="AACZ04058170">
    <property type="status" value="NOT_ANNOTATED_CDS"/>
    <property type="molecule type" value="Genomic_DNA"/>
</dbReference>
<dbReference type="Proteomes" id="UP000002277">
    <property type="component" value="Chromosome 1"/>
</dbReference>
<reference evidence="2" key="3">
    <citation type="submission" date="2025-09" db="UniProtKB">
        <authorList>
            <consortium name="Ensembl"/>
        </authorList>
    </citation>
    <scope>IDENTIFICATION</scope>
</reference>
<dbReference type="Ensembl" id="ENSPTRT00000047663.3">
    <property type="protein sequence ID" value="ENSPTRP00000052194.1"/>
    <property type="gene ID" value="ENSPTRG00000024173.3"/>
</dbReference>
<protein>
    <submittedName>
        <fullName evidence="2">Uncharacterized protein</fullName>
    </submittedName>
</protein>
<feature type="region of interest" description="Disordered" evidence="1">
    <location>
        <begin position="1"/>
        <end position="22"/>
    </location>
</feature>
<evidence type="ECO:0000256" key="1">
    <source>
        <dbReference type="SAM" id="MobiDB-lite"/>
    </source>
</evidence>
<reference evidence="2" key="2">
    <citation type="submission" date="2025-08" db="UniProtKB">
        <authorList>
            <consortium name="Ensembl"/>
        </authorList>
    </citation>
    <scope>IDENTIFICATION</scope>
</reference>
<proteinExistence type="predicted"/>
<organism evidence="2 3">
    <name type="scientific">Pan troglodytes</name>
    <name type="common">Chimpanzee</name>
    <dbReference type="NCBI Taxonomy" id="9598"/>
    <lineage>
        <taxon>Eukaryota</taxon>
        <taxon>Metazoa</taxon>
        <taxon>Chordata</taxon>
        <taxon>Craniata</taxon>
        <taxon>Vertebrata</taxon>
        <taxon>Euteleostomi</taxon>
        <taxon>Mammalia</taxon>
        <taxon>Eutheria</taxon>
        <taxon>Euarchontoglires</taxon>
        <taxon>Primates</taxon>
        <taxon>Haplorrhini</taxon>
        <taxon>Catarrhini</taxon>
        <taxon>Hominidae</taxon>
        <taxon>Pan</taxon>
    </lineage>
</organism>
<dbReference type="Bgee" id="ENSPTRG00000024173">
    <property type="expression patterns" value="Expressed in Brodmann (1909) area 10 and 11 other cell types or tissues"/>
</dbReference>
<dbReference type="HOGENOM" id="CLU_2055110_0_0_1"/>